<reference evidence="2 3" key="1">
    <citation type="submission" date="2024-06" db="EMBL/GenBank/DDBJ databases">
        <title>The Natural Products Discovery Center: Release of the First 8490 Sequenced Strains for Exploring Actinobacteria Biosynthetic Diversity.</title>
        <authorList>
            <person name="Kalkreuter E."/>
            <person name="Kautsar S.A."/>
            <person name="Yang D."/>
            <person name="Bader C.D."/>
            <person name="Teijaro C.N."/>
            <person name="Fluegel L."/>
            <person name="Davis C.M."/>
            <person name="Simpson J.R."/>
            <person name="Lauterbach L."/>
            <person name="Steele A.D."/>
            <person name="Gui C."/>
            <person name="Meng S."/>
            <person name="Li G."/>
            <person name="Viehrig K."/>
            <person name="Ye F."/>
            <person name="Su P."/>
            <person name="Kiefer A.F."/>
            <person name="Nichols A."/>
            <person name="Cepeda A.J."/>
            <person name="Yan W."/>
            <person name="Fan B."/>
            <person name="Jiang Y."/>
            <person name="Adhikari A."/>
            <person name="Zheng C.-J."/>
            <person name="Schuster L."/>
            <person name="Cowan T.M."/>
            <person name="Smanski M.J."/>
            <person name="Chevrette M.G."/>
            <person name="De Carvalho L.P.S."/>
            <person name="Shen B."/>
        </authorList>
    </citation>
    <scope>NUCLEOTIDE SEQUENCE [LARGE SCALE GENOMIC DNA]</scope>
    <source>
        <strain evidence="2 3">NPDC006434</strain>
    </source>
</reference>
<feature type="compositionally biased region" description="Gly residues" evidence="1">
    <location>
        <begin position="58"/>
        <end position="67"/>
    </location>
</feature>
<sequence>MTNHQLTTLFLALALALALALISLLAFGAGALARRLRQPPVVGEVLLGVLSGPTLLGDGAGGDGTGHGPEPAQAASSSGRSARPAPPDCRAVRRRRSPSSSTPVV</sequence>
<comment type="caution">
    <text evidence="2">The sequence shown here is derived from an EMBL/GenBank/DDBJ whole genome shotgun (WGS) entry which is preliminary data.</text>
</comment>
<accession>A0ABV2UR70</accession>
<evidence type="ECO:0000256" key="1">
    <source>
        <dbReference type="SAM" id="MobiDB-lite"/>
    </source>
</evidence>
<gene>
    <name evidence="2" type="ORF">ABZZ21_05475</name>
</gene>
<dbReference type="Gene3D" id="1.20.1530.20">
    <property type="match status" value="1"/>
</dbReference>
<protein>
    <recommendedName>
        <fullName evidence="4">Sodium/hydrogen exchanger family protein</fullName>
    </recommendedName>
</protein>
<organism evidence="2 3">
    <name type="scientific">Streptomyces ossamyceticus</name>
    <dbReference type="NCBI Taxonomy" id="249581"/>
    <lineage>
        <taxon>Bacteria</taxon>
        <taxon>Bacillati</taxon>
        <taxon>Actinomycetota</taxon>
        <taxon>Actinomycetes</taxon>
        <taxon>Kitasatosporales</taxon>
        <taxon>Streptomycetaceae</taxon>
        <taxon>Streptomyces</taxon>
    </lineage>
</organism>
<dbReference type="Proteomes" id="UP001550210">
    <property type="component" value="Unassembled WGS sequence"/>
</dbReference>
<dbReference type="EMBL" id="JBEXPZ010000005">
    <property type="protein sequence ID" value="MET9844026.1"/>
    <property type="molecule type" value="Genomic_DNA"/>
</dbReference>
<dbReference type="InterPro" id="IPR038770">
    <property type="entry name" value="Na+/solute_symporter_sf"/>
</dbReference>
<evidence type="ECO:0000313" key="3">
    <source>
        <dbReference type="Proteomes" id="UP001550210"/>
    </source>
</evidence>
<keyword evidence="3" id="KW-1185">Reference proteome</keyword>
<evidence type="ECO:0008006" key="4">
    <source>
        <dbReference type="Google" id="ProtNLM"/>
    </source>
</evidence>
<name>A0ABV2UR70_9ACTN</name>
<evidence type="ECO:0000313" key="2">
    <source>
        <dbReference type="EMBL" id="MET9844026.1"/>
    </source>
</evidence>
<dbReference type="RefSeq" id="WP_355392843.1">
    <property type="nucleotide sequence ID" value="NZ_JBEXPZ010000005.1"/>
</dbReference>
<proteinExistence type="predicted"/>
<feature type="region of interest" description="Disordered" evidence="1">
    <location>
        <begin position="57"/>
        <end position="105"/>
    </location>
</feature>
<feature type="compositionally biased region" description="Low complexity" evidence="1">
    <location>
        <begin position="68"/>
        <end position="83"/>
    </location>
</feature>